<dbReference type="Proteomes" id="UP000735205">
    <property type="component" value="Unassembled WGS sequence"/>
</dbReference>
<keyword evidence="2" id="KW-1185">Reference proteome</keyword>
<accession>A0ABS5QWF4</accession>
<proteinExistence type="predicted"/>
<evidence type="ECO:0000313" key="1">
    <source>
        <dbReference type="EMBL" id="MBS9336629.1"/>
    </source>
</evidence>
<evidence type="ECO:0000313" key="2">
    <source>
        <dbReference type="Proteomes" id="UP000735205"/>
    </source>
</evidence>
<gene>
    <name evidence="1" type="ORF">G6R28_05230</name>
</gene>
<dbReference type="EMBL" id="JAAMFJ010000002">
    <property type="protein sequence ID" value="MBS9336629.1"/>
    <property type="molecule type" value="Genomic_DNA"/>
</dbReference>
<name>A0ABS5QWF4_9LACO</name>
<reference evidence="1 2" key="1">
    <citation type="submission" date="2020-02" db="EMBL/GenBank/DDBJ databases">
        <title>Fructobacillus sp. isolated from paper mulberry of Taiwan.</title>
        <authorList>
            <person name="Lin S.-T."/>
        </authorList>
    </citation>
    <scope>NUCLEOTIDE SEQUENCE [LARGE SCALE GENOMIC DNA]</scope>
    <source>
        <strain evidence="1 2">M1-21</strain>
    </source>
</reference>
<protein>
    <submittedName>
        <fullName evidence="1">Uncharacterized protein</fullName>
    </submittedName>
</protein>
<comment type="caution">
    <text evidence="1">The sequence shown here is derived from an EMBL/GenBank/DDBJ whole genome shotgun (WGS) entry which is preliminary data.</text>
</comment>
<dbReference type="RefSeq" id="WP_213793180.1">
    <property type="nucleotide sequence ID" value="NZ_JAAMFJ010000002.1"/>
</dbReference>
<sequence>MDSETASGDTYFMQSAKESAFLFAKQIRKIAEKDVAILRMDIEINSTEYLDLNEVENRNHVVHLYQEVLADLLIDIRIKYPVNRSSRRKQMDGVVLEKLNQDALMNLPEVIIKDTYTRFSGILSNFTNGREIVILNPKVIKAIRLLNV</sequence>
<organism evidence="1 2">
    <name type="scientific">Fructobacillus papyrifericola</name>
    <dbReference type="NCBI Taxonomy" id="2713172"/>
    <lineage>
        <taxon>Bacteria</taxon>
        <taxon>Bacillati</taxon>
        <taxon>Bacillota</taxon>
        <taxon>Bacilli</taxon>
        <taxon>Lactobacillales</taxon>
        <taxon>Lactobacillaceae</taxon>
        <taxon>Fructobacillus</taxon>
    </lineage>
</organism>